<sequence length="67" mass="7215">MSRSRRSAGIHIPARPPSPGLRGEYGGVHIESGPVHYFVDAPALAPALCITGIFNTRCVFPFPLARE</sequence>
<reference evidence="2" key="1">
    <citation type="submission" date="2018-01" db="EMBL/GenBank/DDBJ databases">
        <authorList>
            <person name="Clerissi C."/>
        </authorList>
    </citation>
    <scope>NUCLEOTIDE SEQUENCE</scope>
    <source>
        <strain evidence="2">Cupriavidus taiwanensis LMG 19430</strain>
    </source>
</reference>
<dbReference type="EMBL" id="OFSN01000015">
    <property type="protein sequence ID" value="SOY65504.1"/>
    <property type="molecule type" value="Genomic_DNA"/>
</dbReference>
<evidence type="ECO:0000313" key="2">
    <source>
        <dbReference type="EMBL" id="SOY65504.1"/>
    </source>
</evidence>
<comment type="caution">
    <text evidence="2">The sequence shown here is derived from an EMBL/GenBank/DDBJ whole genome shotgun (WGS) entry which is preliminary data.</text>
</comment>
<dbReference type="Proteomes" id="UP000257016">
    <property type="component" value="Unassembled WGS sequence"/>
</dbReference>
<evidence type="ECO:0000256" key="1">
    <source>
        <dbReference type="SAM" id="MobiDB-lite"/>
    </source>
</evidence>
<feature type="region of interest" description="Disordered" evidence="1">
    <location>
        <begin position="1"/>
        <end position="20"/>
    </location>
</feature>
<proteinExistence type="predicted"/>
<protein>
    <submittedName>
        <fullName evidence="2">Uncharacterized protein</fullName>
    </submittedName>
</protein>
<dbReference type="AlphaFoldDB" id="A0A375C914"/>
<name>A0A375C914_9BURK</name>
<organism evidence="2">
    <name type="scientific">Cupriavidus taiwanensis</name>
    <dbReference type="NCBI Taxonomy" id="164546"/>
    <lineage>
        <taxon>Bacteria</taxon>
        <taxon>Pseudomonadati</taxon>
        <taxon>Pseudomonadota</taxon>
        <taxon>Betaproteobacteria</taxon>
        <taxon>Burkholderiales</taxon>
        <taxon>Burkholderiaceae</taxon>
        <taxon>Cupriavidus</taxon>
    </lineage>
</organism>
<gene>
    <name evidence="2" type="ORF">CBM2586_B10099</name>
</gene>
<accession>A0A375C914</accession>